<keyword evidence="2" id="KW-0472">Membrane</keyword>
<keyword evidence="2" id="KW-1133">Transmembrane helix</keyword>
<dbReference type="Proteomes" id="UP000541185">
    <property type="component" value="Unassembled WGS sequence"/>
</dbReference>
<comment type="caution">
    <text evidence="3">The sequence shown here is derived from an EMBL/GenBank/DDBJ whole genome shotgun (WGS) entry which is preliminary data.</text>
</comment>
<evidence type="ECO:0000256" key="1">
    <source>
        <dbReference type="SAM" id="MobiDB-lite"/>
    </source>
</evidence>
<name>A0A848H7I6_9BURK</name>
<sequence>MLITIVGWLYVALMMAVAEASGPRGSLLGAIVTFLLYGAGPVALVAYLMGRPARRKARERREREAQAASGEPGTGSEAAADPVAPVRKEP</sequence>
<dbReference type="EMBL" id="JABBFX010000002">
    <property type="protein sequence ID" value="NML45882.1"/>
    <property type="molecule type" value="Genomic_DNA"/>
</dbReference>
<dbReference type="RefSeq" id="WP_169421180.1">
    <property type="nucleotide sequence ID" value="NZ_JABBFX010000002.1"/>
</dbReference>
<accession>A0A848H7I6</accession>
<organism evidence="3 4">
    <name type="scientific">Ramlibacter agri</name>
    <dbReference type="NCBI Taxonomy" id="2728837"/>
    <lineage>
        <taxon>Bacteria</taxon>
        <taxon>Pseudomonadati</taxon>
        <taxon>Pseudomonadota</taxon>
        <taxon>Betaproteobacteria</taxon>
        <taxon>Burkholderiales</taxon>
        <taxon>Comamonadaceae</taxon>
        <taxon>Ramlibacter</taxon>
    </lineage>
</organism>
<evidence type="ECO:0000256" key="2">
    <source>
        <dbReference type="SAM" id="Phobius"/>
    </source>
</evidence>
<proteinExistence type="predicted"/>
<feature type="transmembrane region" description="Helical" evidence="2">
    <location>
        <begin position="30"/>
        <end position="50"/>
    </location>
</feature>
<gene>
    <name evidence="3" type="ORF">HHL11_19190</name>
</gene>
<feature type="region of interest" description="Disordered" evidence="1">
    <location>
        <begin position="56"/>
        <end position="90"/>
    </location>
</feature>
<protein>
    <submittedName>
        <fullName evidence="3">Uncharacterized protein</fullName>
    </submittedName>
</protein>
<keyword evidence="4" id="KW-1185">Reference proteome</keyword>
<evidence type="ECO:0000313" key="3">
    <source>
        <dbReference type="EMBL" id="NML45882.1"/>
    </source>
</evidence>
<dbReference type="AlphaFoldDB" id="A0A848H7I6"/>
<evidence type="ECO:0000313" key="4">
    <source>
        <dbReference type="Proteomes" id="UP000541185"/>
    </source>
</evidence>
<reference evidence="3 4" key="1">
    <citation type="submission" date="2020-04" db="EMBL/GenBank/DDBJ databases">
        <title>Ramlibacter sp. G-1-2-2 isolated from soil.</title>
        <authorList>
            <person name="Dahal R.H."/>
        </authorList>
    </citation>
    <scope>NUCLEOTIDE SEQUENCE [LARGE SCALE GENOMIC DNA]</scope>
    <source>
        <strain evidence="3 4">G-1-2-2</strain>
    </source>
</reference>
<keyword evidence="2" id="KW-0812">Transmembrane</keyword>